<evidence type="ECO:0000259" key="1">
    <source>
        <dbReference type="Pfam" id="PF08237"/>
    </source>
</evidence>
<dbReference type="Proteomes" id="UP001298593">
    <property type="component" value="Unassembled WGS sequence"/>
</dbReference>
<organism evidence="2 3">
    <name type="scientific">[Mycobacterium] nativiensis</name>
    <dbReference type="NCBI Taxonomy" id="2855503"/>
    <lineage>
        <taxon>Bacteria</taxon>
        <taxon>Bacillati</taxon>
        <taxon>Actinomycetota</taxon>
        <taxon>Actinomycetes</taxon>
        <taxon>Mycobacteriales</taxon>
        <taxon>Mycobacteriaceae</taxon>
        <taxon>Mycolicibacter</taxon>
    </lineage>
</organism>
<protein>
    <submittedName>
        <fullName evidence="2">PE-PPE domain-containing protein</fullName>
    </submittedName>
</protein>
<proteinExistence type="predicted"/>
<name>A0ABU5Y538_9MYCO</name>
<comment type="caution">
    <text evidence="2">The sequence shown here is derived from an EMBL/GenBank/DDBJ whole genome shotgun (WGS) entry which is preliminary data.</text>
</comment>
<evidence type="ECO:0000313" key="2">
    <source>
        <dbReference type="EMBL" id="MEB3034070.1"/>
    </source>
</evidence>
<evidence type="ECO:0000313" key="3">
    <source>
        <dbReference type="Proteomes" id="UP001298593"/>
    </source>
</evidence>
<reference evidence="2 3" key="1">
    <citation type="submission" date="2023-12" db="EMBL/GenBank/DDBJ databases">
        <title>Description of new species of Mycobacterium terrae complex isolated from sewage at the Sao Paulo Zoological Park Foundation in Brazil.</title>
        <authorList>
            <person name="Romagnoli C.L."/>
            <person name="Conceicao E.C."/>
            <person name="Machado E."/>
            <person name="Barreto L.B.P.F."/>
            <person name="Sharma A."/>
            <person name="Silva N.M."/>
            <person name="Marques L.E."/>
            <person name="Juliana M.A."/>
            <person name="Lourenco M.C.S."/>
            <person name="Digiampietri L.A."/>
            <person name="Suffys P.N."/>
            <person name="Viana-Niero C."/>
        </authorList>
    </citation>
    <scope>NUCLEOTIDE SEQUENCE [LARGE SCALE GENOMIC DNA]</scope>
    <source>
        <strain evidence="2 3">MYC340</strain>
    </source>
</reference>
<keyword evidence="3" id="KW-1185">Reference proteome</keyword>
<dbReference type="EMBL" id="JAYJJU010000026">
    <property type="protein sequence ID" value="MEB3034070.1"/>
    <property type="molecule type" value="Genomic_DNA"/>
</dbReference>
<gene>
    <name evidence="2" type="ORF">KV113_21260</name>
</gene>
<feature type="domain" description="PE-PPE" evidence="1">
    <location>
        <begin position="85"/>
        <end position="176"/>
    </location>
</feature>
<accession>A0ABU5Y538</accession>
<dbReference type="RefSeq" id="WP_224972945.1">
    <property type="nucleotide sequence ID" value="NZ_JAYJJU010000026.1"/>
</dbReference>
<sequence>MVVAGAGVGISQTVHAAATLLASTGPLAGSQTALILGGTTEPRPSPEFARSAENLFLNPLGFNGGSTGSTVCYMDGTDPCSAPLQVLTTPELIQQGPSSLTAASAIVLAVQNQFDANPGAFDAEHPLTIFGYSQSATAESIAMTRLAELGIPSDALHFVFIGDPSTPDGIWQHIQAAMDATLGTELTNHLLNLFGMTEVLGSQTPNDLYAATIYGLPGDPVSNFVDVYADKGLIGAMLDILWPHVWYLGLTPEQVADATISVDGALTYVNISDDDINGFDAWINAVFSGGAANSGLFESVWDSLQLLFNNFF</sequence>
<dbReference type="Pfam" id="PF08237">
    <property type="entry name" value="PE-PPE"/>
    <property type="match status" value="1"/>
</dbReference>
<dbReference type="InterPro" id="IPR013228">
    <property type="entry name" value="PE-PPE_C"/>
</dbReference>